<dbReference type="STRING" id="502025.Hoch_6544"/>
<dbReference type="AlphaFoldDB" id="D0LRM1"/>
<keyword evidence="2" id="KW-0732">Signal</keyword>
<organism evidence="3 4">
    <name type="scientific">Haliangium ochraceum (strain DSM 14365 / JCM 11303 / SMP-2)</name>
    <dbReference type="NCBI Taxonomy" id="502025"/>
    <lineage>
        <taxon>Bacteria</taxon>
        <taxon>Pseudomonadati</taxon>
        <taxon>Myxococcota</taxon>
        <taxon>Polyangia</taxon>
        <taxon>Haliangiales</taxon>
        <taxon>Kofleriaceae</taxon>
        <taxon>Haliangium</taxon>
    </lineage>
</organism>
<dbReference type="Proteomes" id="UP000001880">
    <property type="component" value="Chromosome"/>
</dbReference>
<feature type="signal peptide" evidence="2">
    <location>
        <begin position="1"/>
        <end position="24"/>
    </location>
</feature>
<dbReference type="RefSeq" id="WP_012831605.1">
    <property type="nucleotide sequence ID" value="NC_013440.1"/>
</dbReference>
<proteinExistence type="predicted"/>
<evidence type="ECO:0000313" key="3">
    <source>
        <dbReference type="EMBL" id="ACY19013.1"/>
    </source>
</evidence>
<name>D0LRM1_HALO1</name>
<dbReference type="KEGG" id="hoh:Hoch_6544"/>
<feature type="compositionally biased region" description="Low complexity" evidence="1">
    <location>
        <begin position="37"/>
        <end position="106"/>
    </location>
</feature>
<accession>D0LRM1</accession>
<sequence>MNRALSGLASAVVASLLVTASALAQPQPDPPTPAPAEAPAGAYGGPEAQAPNAAPAQGPAAAPAQQAPAGAYGGPAQQAPAGAYGGPAQQAPAGAYGGPAQQAPAGAYGGPGSQSPGGPGSAPNAPTAHAPAPHRAPLGSPSTVPPPMPEEPPYDPGLALSPPPPPPMRIKHYGLQIMLVDAAWIALAASSDNNEGLATAAGLLYLGGGSIVHMSHGNNSSAVLSAGLRAGLPLAGALLGAGTVGGDDSLDTLAGVAVGGFLGGATAMVLDWFILGRQEIPIETTPRRHYRSRSFSIAPDVGIGHESMRVGVQGAF</sequence>
<feature type="chain" id="PRO_5003010385" evidence="2">
    <location>
        <begin position="25"/>
        <end position="316"/>
    </location>
</feature>
<feature type="compositionally biased region" description="Low complexity" evidence="1">
    <location>
        <begin position="121"/>
        <end position="142"/>
    </location>
</feature>
<feature type="compositionally biased region" description="Gly residues" evidence="1">
    <location>
        <begin position="107"/>
        <end position="120"/>
    </location>
</feature>
<keyword evidence="4" id="KW-1185">Reference proteome</keyword>
<gene>
    <name evidence="3" type="ordered locus">Hoch_6544</name>
</gene>
<evidence type="ECO:0000313" key="4">
    <source>
        <dbReference type="Proteomes" id="UP000001880"/>
    </source>
</evidence>
<evidence type="ECO:0000256" key="1">
    <source>
        <dbReference type="SAM" id="MobiDB-lite"/>
    </source>
</evidence>
<feature type="compositionally biased region" description="Pro residues" evidence="1">
    <location>
        <begin position="27"/>
        <end position="36"/>
    </location>
</feature>
<feature type="compositionally biased region" description="Pro residues" evidence="1">
    <location>
        <begin position="143"/>
        <end position="165"/>
    </location>
</feature>
<evidence type="ECO:0000256" key="2">
    <source>
        <dbReference type="SAM" id="SignalP"/>
    </source>
</evidence>
<dbReference type="HOGENOM" id="CLU_879322_0_0_7"/>
<reference evidence="3 4" key="1">
    <citation type="journal article" date="2010" name="Stand. Genomic Sci.">
        <title>Complete genome sequence of Haliangium ochraceum type strain (SMP-2).</title>
        <authorList>
            <consortium name="US DOE Joint Genome Institute (JGI-PGF)"/>
            <person name="Ivanova N."/>
            <person name="Daum C."/>
            <person name="Lang E."/>
            <person name="Abt B."/>
            <person name="Kopitz M."/>
            <person name="Saunders E."/>
            <person name="Lapidus A."/>
            <person name="Lucas S."/>
            <person name="Glavina Del Rio T."/>
            <person name="Nolan M."/>
            <person name="Tice H."/>
            <person name="Copeland A."/>
            <person name="Cheng J.F."/>
            <person name="Chen F."/>
            <person name="Bruce D."/>
            <person name="Goodwin L."/>
            <person name="Pitluck S."/>
            <person name="Mavromatis K."/>
            <person name="Pati A."/>
            <person name="Mikhailova N."/>
            <person name="Chen A."/>
            <person name="Palaniappan K."/>
            <person name="Land M."/>
            <person name="Hauser L."/>
            <person name="Chang Y.J."/>
            <person name="Jeffries C.D."/>
            <person name="Detter J.C."/>
            <person name="Brettin T."/>
            <person name="Rohde M."/>
            <person name="Goker M."/>
            <person name="Bristow J."/>
            <person name="Markowitz V."/>
            <person name="Eisen J.A."/>
            <person name="Hugenholtz P."/>
            <person name="Kyrpides N.C."/>
            <person name="Klenk H.P."/>
        </authorList>
    </citation>
    <scope>NUCLEOTIDE SEQUENCE [LARGE SCALE GENOMIC DNA]</scope>
    <source>
        <strain evidence="4">DSM 14365 / CIP 107738 / JCM 11303 / AJ 13395 / SMP-2</strain>
    </source>
</reference>
<protein>
    <submittedName>
        <fullName evidence="3">Uncharacterized protein</fullName>
    </submittedName>
</protein>
<feature type="region of interest" description="Disordered" evidence="1">
    <location>
        <begin position="24"/>
        <end position="165"/>
    </location>
</feature>
<dbReference type="EMBL" id="CP001804">
    <property type="protein sequence ID" value="ACY19013.1"/>
    <property type="molecule type" value="Genomic_DNA"/>
</dbReference>